<dbReference type="Pfam" id="PF13635">
    <property type="entry name" value="DUF4143"/>
    <property type="match status" value="1"/>
</dbReference>
<proteinExistence type="predicted"/>
<name>A0A7K0EE35_9BACT</name>
<dbReference type="AlphaFoldDB" id="A0A7K0EE35"/>
<dbReference type="InterPro" id="IPR003593">
    <property type="entry name" value="AAA+_ATPase"/>
</dbReference>
<organism evidence="2 3">
    <name type="scientific">Larkinella terrae</name>
    <dbReference type="NCBI Taxonomy" id="2025311"/>
    <lineage>
        <taxon>Bacteria</taxon>
        <taxon>Pseudomonadati</taxon>
        <taxon>Bacteroidota</taxon>
        <taxon>Cytophagia</taxon>
        <taxon>Cytophagales</taxon>
        <taxon>Spirosomataceae</taxon>
        <taxon>Larkinella</taxon>
    </lineage>
</organism>
<evidence type="ECO:0000313" key="2">
    <source>
        <dbReference type="EMBL" id="MRS60083.1"/>
    </source>
</evidence>
<dbReference type="InterPro" id="IPR025420">
    <property type="entry name" value="DUF4143"/>
</dbReference>
<dbReference type="Proteomes" id="UP000441754">
    <property type="component" value="Unassembled WGS sequence"/>
</dbReference>
<keyword evidence="3" id="KW-1185">Reference proteome</keyword>
<evidence type="ECO:0000313" key="3">
    <source>
        <dbReference type="Proteomes" id="UP000441754"/>
    </source>
</evidence>
<dbReference type="SMART" id="SM00382">
    <property type="entry name" value="AAA"/>
    <property type="match status" value="1"/>
</dbReference>
<gene>
    <name evidence="2" type="ORF">GJJ30_02170</name>
</gene>
<dbReference type="SUPFAM" id="SSF52540">
    <property type="entry name" value="P-loop containing nucleoside triphosphate hydrolases"/>
    <property type="match status" value="1"/>
</dbReference>
<dbReference type="EMBL" id="WJXZ01000001">
    <property type="protein sequence ID" value="MRS60083.1"/>
    <property type="molecule type" value="Genomic_DNA"/>
</dbReference>
<dbReference type="InterPro" id="IPR041682">
    <property type="entry name" value="AAA_14"/>
</dbReference>
<dbReference type="PANTHER" id="PTHR43566:SF1">
    <property type="entry name" value="AAA+ ATPASE DOMAIN-CONTAINING PROTEIN"/>
    <property type="match status" value="1"/>
</dbReference>
<dbReference type="RefSeq" id="WP_154172677.1">
    <property type="nucleotide sequence ID" value="NZ_WJXZ01000001.1"/>
</dbReference>
<dbReference type="PANTHER" id="PTHR43566">
    <property type="entry name" value="CONSERVED PROTEIN"/>
    <property type="match status" value="1"/>
</dbReference>
<dbReference type="Gene3D" id="3.40.50.300">
    <property type="entry name" value="P-loop containing nucleotide triphosphate hydrolases"/>
    <property type="match status" value="1"/>
</dbReference>
<dbReference type="InterPro" id="IPR027417">
    <property type="entry name" value="P-loop_NTPase"/>
</dbReference>
<reference evidence="2 3" key="1">
    <citation type="journal article" date="2018" name="Antonie Van Leeuwenhoek">
        <title>Larkinella terrae sp. nov., isolated from soil on Jeju Island, South Korea.</title>
        <authorList>
            <person name="Ten L.N."/>
            <person name="Jeon J."/>
            <person name="Park S.J."/>
            <person name="Park S."/>
            <person name="Lee S.Y."/>
            <person name="Kim M.K."/>
            <person name="Jung H.Y."/>
        </authorList>
    </citation>
    <scope>NUCLEOTIDE SEQUENCE [LARGE SCALE GENOMIC DNA]</scope>
    <source>
        <strain evidence="2 3">KCTC 52001</strain>
    </source>
</reference>
<protein>
    <submittedName>
        <fullName evidence="2">AAA family ATPase</fullName>
    </submittedName>
</protein>
<dbReference type="OrthoDB" id="9778168at2"/>
<sequence length="377" mass="43754">MIARFLENQLRKRWDSGKALVVMGPRQVGKTTLLRKLCDEEGAYLLLNADEIDVRNQLENINLARLRQLIGPNRVVFINEAQRVPNIGLTLKLITDQLPAIRLLVSGSSSFDLANEINEPLTGRKWEFRLYPISWQELVGSIGFLDARRQLETRLLYGFYPEVVTSLGDERAILQQLSSSYLYKDLLTFGGIRRPELLEKLLVALALQLGNEVSYNELSRTLQVDRATVESYVSLLEKAFVIFRLQPFSRNLRNEISSSRKIYFYDNGIRNAILADFKPLSLRADVGALWENFLVSERQKVLHYQQIWAKPYFWRTHQQQEIDYVEEQDGALRAWEFKWNPNAKIRFPKTFTEAYHPSQTEVIHPNNFEEFVGMVPA</sequence>
<evidence type="ECO:0000259" key="1">
    <source>
        <dbReference type="SMART" id="SM00382"/>
    </source>
</evidence>
<accession>A0A7K0EE35</accession>
<dbReference type="Pfam" id="PF13173">
    <property type="entry name" value="AAA_14"/>
    <property type="match status" value="1"/>
</dbReference>
<feature type="domain" description="AAA+ ATPase" evidence="1">
    <location>
        <begin position="16"/>
        <end position="132"/>
    </location>
</feature>
<comment type="caution">
    <text evidence="2">The sequence shown here is derived from an EMBL/GenBank/DDBJ whole genome shotgun (WGS) entry which is preliminary data.</text>
</comment>